<dbReference type="SUPFAM" id="SSF111069">
    <property type="entry name" value="Hypothetical protein yfbM"/>
    <property type="match status" value="1"/>
</dbReference>
<dbReference type="Gene3D" id="3.40.1760.10">
    <property type="entry name" value="YfbM-like super family"/>
    <property type="match status" value="1"/>
</dbReference>
<dbReference type="InterPro" id="IPR015068">
    <property type="entry name" value="DUF1877"/>
</dbReference>
<dbReference type="RefSeq" id="WP_318106133.1">
    <property type="nucleotide sequence ID" value="NZ_CP137573.1"/>
</dbReference>
<gene>
    <name evidence="1" type="ORF">R2D22_21575</name>
</gene>
<reference evidence="1 2" key="1">
    <citation type="submission" date="2023-10" db="EMBL/GenBank/DDBJ databases">
        <title>The genome sequence of Streptomyces sp. HUAS YS2.</title>
        <authorList>
            <person name="Mo P."/>
        </authorList>
    </citation>
    <scope>NUCLEOTIDE SEQUENCE [LARGE SCALE GENOMIC DNA]</scope>
    <source>
        <strain evidence="1 2">HUAS YS2</strain>
    </source>
</reference>
<protein>
    <submittedName>
        <fullName evidence="1">DUF1877 family protein</fullName>
    </submittedName>
</protein>
<evidence type="ECO:0000313" key="2">
    <source>
        <dbReference type="Proteomes" id="UP001301731"/>
    </source>
</evidence>
<dbReference type="EMBL" id="CP137573">
    <property type="protein sequence ID" value="WOX23834.1"/>
    <property type="molecule type" value="Genomic_DNA"/>
</dbReference>
<dbReference type="Pfam" id="PF08974">
    <property type="entry name" value="DUF1877"/>
    <property type="match status" value="1"/>
</dbReference>
<dbReference type="InterPro" id="IPR035944">
    <property type="entry name" value="YfbM-like_sf"/>
</dbReference>
<keyword evidence="2" id="KW-1185">Reference proteome</keyword>
<accession>A0ABZ0LYI0</accession>
<sequence>MSIHLHFRAVAGGEIRDDHAWLAEFMWAAWKVHAEEYAAGVTDSIDKAWDSVNELYTAAEGLGVEGDEPWRLPVYGGRPVRYGGGAERYDPPLMVMDAADVSRAAEFLAEVSFDELWSVAGTRLGAGGEHEALFRQEYLQYHESLRGFYGRAAAAGHVVVKAVWA</sequence>
<dbReference type="Proteomes" id="UP001301731">
    <property type="component" value="Chromosome"/>
</dbReference>
<organism evidence="1 2">
    <name type="scientific">Streptomyces solicathayae</name>
    <dbReference type="NCBI Taxonomy" id="3081768"/>
    <lineage>
        <taxon>Bacteria</taxon>
        <taxon>Bacillati</taxon>
        <taxon>Actinomycetota</taxon>
        <taxon>Actinomycetes</taxon>
        <taxon>Kitasatosporales</taxon>
        <taxon>Streptomycetaceae</taxon>
        <taxon>Streptomyces</taxon>
    </lineage>
</organism>
<proteinExistence type="predicted"/>
<evidence type="ECO:0000313" key="1">
    <source>
        <dbReference type="EMBL" id="WOX23834.1"/>
    </source>
</evidence>
<name>A0ABZ0LYI0_9ACTN</name>